<organism evidence="1 2">
    <name type="scientific">Lactococcus lactis subsp. lactis NCDO 2118</name>
    <dbReference type="NCBI Taxonomy" id="1117941"/>
    <lineage>
        <taxon>Bacteria</taxon>
        <taxon>Bacillati</taxon>
        <taxon>Bacillota</taxon>
        <taxon>Bacilli</taxon>
        <taxon>Lactobacillales</taxon>
        <taxon>Streptococcaceae</taxon>
        <taxon>Lactococcus</taxon>
    </lineage>
</organism>
<dbReference type="KEGG" id="llx:NCDO2118_0680"/>
<evidence type="ECO:0000313" key="1">
    <source>
        <dbReference type="EMBL" id="AII12174.1"/>
    </source>
</evidence>
<protein>
    <submittedName>
        <fullName evidence="1">Uncharacterized protein</fullName>
    </submittedName>
</protein>
<sequence length="133" mass="15046">MPPGKSSASYTTWTNKHLLSPKDAFDYLNPKYLTYAIDNSQNTSTKTMSTKTQEEVIKEVKKIIGRKPNLKTFQTITATSTYEIYFNNDNKQSLVLQVSLVETKKGTKLMSVAGDLGSINYWKVSDRLLNLLN</sequence>
<evidence type="ECO:0000313" key="2">
    <source>
        <dbReference type="Proteomes" id="UP000028594"/>
    </source>
</evidence>
<name>A0ABC8A4R3_LACLL</name>
<reference evidence="1 2" key="1">
    <citation type="submission" date="2014-07" db="EMBL/GenBank/DDBJ databases">
        <title>Genome sequence of Lactococcus lactis subsp. lactis NCDO 2118, a GABA-producing strain.</title>
        <authorList>
            <person name="Oliveira L.C."/>
            <person name="Saraiva T.D.L."/>
            <person name="Soares S.C."/>
            <person name="Ramos R.T.J."/>
            <person name="Sa P.H.C.G."/>
            <person name="Carneiro A.R."/>
            <person name="Miranda F."/>
            <person name="Freire M."/>
            <person name="Renan W."/>
            <person name="Oliveira A.F.Jr."/>
            <person name="Santos A.R."/>
            <person name="Pinto A.C."/>
            <person name="Souza B.M."/>
            <person name="Castro C.P."/>
            <person name="Diniz C.A.A."/>
            <person name="Rocha C.S."/>
            <person name="Mariano D.C.B."/>
            <person name="Aguiar E.L."/>
            <person name="Folador E.L."/>
            <person name="Barbosa E.G.V."/>
            <person name="Aburjaile F.F."/>
            <person name="Goncalves L.A."/>
            <person name="Guimaraes L.C."/>
            <person name="Azevedo M.S.P."/>
            <person name="Agresti P.C.M."/>
            <person name="Faria R.F."/>
            <person name="Tiwari S."/>
            <person name="Almeida S.S."/>
            <person name="Hassan S.S."/>
            <person name="Pereira V.B."/>
            <person name="Abreu V.A.C."/>
            <person name="Pereira U.P."/>
            <person name="Dorella F.A."/>
            <person name="Carvalho A.F."/>
            <person name="Pereira F.L."/>
            <person name="Leal C.A.G."/>
            <person name="Figueiredo H.C.P."/>
            <person name="Silva A."/>
            <person name="Miyoshi A."/>
            <person name="Azevedo V."/>
        </authorList>
    </citation>
    <scope>NUCLEOTIDE SEQUENCE [LARGE SCALE GENOMIC DNA]</scope>
    <source>
        <strain evidence="1 2">NCDO 2118</strain>
    </source>
</reference>
<dbReference type="EMBL" id="CP009054">
    <property type="protein sequence ID" value="AII12174.1"/>
    <property type="molecule type" value="Genomic_DNA"/>
</dbReference>
<dbReference type="AlphaFoldDB" id="A0ABC8A4R3"/>
<dbReference type="Proteomes" id="UP000028594">
    <property type="component" value="Chromosome"/>
</dbReference>
<proteinExistence type="predicted"/>
<accession>A0ABC8A4R3</accession>
<gene>
    <name evidence="1" type="ORF">NCDO2118_0680</name>
</gene>
<dbReference type="RefSeq" id="WP_012897380.1">
    <property type="nucleotide sequence ID" value="NZ_CP009054.1"/>
</dbReference>